<dbReference type="RefSeq" id="WP_042529459.1">
    <property type="nucleotide sequence ID" value="NZ_CP010827.1"/>
</dbReference>
<protein>
    <submittedName>
        <fullName evidence="1">Uncharacterized protein</fullName>
    </submittedName>
</protein>
<dbReference type="Proteomes" id="UP000031890">
    <property type="component" value="Chromosome"/>
</dbReference>
<dbReference type="AlphaFoldDB" id="A0A0B6F271"/>
<evidence type="ECO:0000313" key="1">
    <source>
        <dbReference type="EMBL" id="AJI78101.1"/>
    </source>
</evidence>
<name>A0A0B6F271_9CORY</name>
<reference evidence="1 2" key="1">
    <citation type="journal article" date="2015" name="Genome Announc.">
        <title>Complete Genome Sequence and Annotation of Corynebacterium singulare DSM 44357, Isolated from a Human Semen Specimen.</title>
        <authorList>
            <person name="Merten M."/>
            <person name="Brinkrolf K."/>
            <person name="Albersmeier A."/>
            <person name="Kutter Y."/>
            <person name="Ruckert C."/>
            <person name="Tauch A."/>
        </authorList>
    </citation>
    <scope>NUCLEOTIDE SEQUENCE [LARGE SCALE GENOMIC DNA]</scope>
    <source>
        <strain evidence="1">IBS B52218</strain>
    </source>
</reference>
<proteinExistence type="predicted"/>
<dbReference type="STRING" id="161899.CSING_02755"/>
<sequence>MNQTGVRLAGGSRADHIAALRAQIQRLETPDVAVDVQPEVEILGVPDVLSSLLPGGGLPRKQATACAECAALVVDLVSHVSAAGGHVGIVGWPDLSLAQVAEEGDVSRVIVVPDPGAEPWAVTGVLCEGLDLVVHKGLGELSPTRARPVLAKVRGGQAALLTVGARLPGTATEIGADVVAVRGVGRGVGRIRGVDIEVRVASKSTRPRRGILTCGERAERPRLEVV</sequence>
<organism evidence="1 2">
    <name type="scientific">Corynebacterium singulare</name>
    <dbReference type="NCBI Taxonomy" id="161899"/>
    <lineage>
        <taxon>Bacteria</taxon>
        <taxon>Bacillati</taxon>
        <taxon>Actinomycetota</taxon>
        <taxon>Actinomycetes</taxon>
        <taxon>Mycobacteriales</taxon>
        <taxon>Corynebacteriaceae</taxon>
        <taxon>Corynebacterium</taxon>
    </lineage>
</organism>
<accession>A0A0B6F271</accession>
<dbReference type="EMBL" id="CP010827">
    <property type="protein sequence ID" value="AJI78101.1"/>
    <property type="molecule type" value="Genomic_DNA"/>
</dbReference>
<gene>
    <name evidence="1" type="ORF">CSING_02755</name>
</gene>
<dbReference type="HOGENOM" id="CLU_074514_1_0_11"/>
<evidence type="ECO:0000313" key="2">
    <source>
        <dbReference type="Proteomes" id="UP000031890"/>
    </source>
</evidence>
<dbReference type="KEGG" id="csx:CSING_02755"/>
<dbReference type="OrthoDB" id="4425096at2"/>